<comment type="similarity">
    <text evidence="6">Belongs to the RnpA family.</text>
</comment>
<dbReference type="RefSeq" id="WP_054537005.1">
    <property type="nucleotide sequence ID" value="NZ_LGKP01000040.1"/>
</dbReference>
<protein>
    <recommendedName>
        <fullName evidence="6 7">Ribonuclease P protein component</fullName>
        <shortName evidence="6">RNase P protein</shortName>
        <shortName evidence="6">RNaseP protein</shortName>
        <ecNumber evidence="6 7">3.1.26.5</ecNumber>
    </recommendedName>
    <alternativeName>
        <fullName evidence="6">Protein C5</fullName>
    </alternativeName>
</protein>
<dbReference type="InterPro" id="IPR000100">
    <property type="entry name" value="RNase_P"/>
</dbReference>
<evidence type="ECO:0000256" key="4">
    <source>
        <dbReference type="ARBA" id="ARBA00022801"/>
    </source>
</evidence>
<keyword evidence="3 6" id="KW-0255">Endonuclease</keyword>
<dbReference type="InterPro" id="IPR014721">
    <property type="entry name" value="Ribsml_uS5_D2-typ_fold_subgr"/>
</dbReference>
<keyword evidence="1 6" id="KW-0819">tRNA processing</keyword>
<dbReference type="GO" id="GO:0042781">
    <property type="term" value="F:3'-tRNA processing endoribonuclease activity"/>
    <property type="evidence" value="ECO:0007669"/>
    <property type="project" value="TreeGrafter"/>
</dbReference>
<evidence type="ECO:0000256" key="7">
    <source>
        <dbReference type="NCBIfam" id="TIGR00188"/>
    </source>
</evidence>
<accession>A0A0P6XJF9</accession>
<comment type="catalytic activity">
    <reaction evidence="6">
        <text>Endonucleolytic cleavage of RNA, removing 5'-extranucleotides from tRNA precursor.</text>
        <dbReference type="EC" id="3.1.26.5"/>
    </reaction>
</comment>
<evidence type="ECO:0000256" key="1">
    <source>
        <dbReference type="ARBA" id="ARBA00022694"/>
    </source>
</evidence>
<evidence type="ECO:0000256" key="2">
    <source>
        <dbReference type="ARBA" id="ARBA00022722"/>
    </source>
</evidence>
<evidence type="ECO:0000256" key="6">
    <source>
        <dbReference type="HAMAP-Rule" id="MF_00227"/>
    </source>
</evidence>
<dbReference type="NCBIfam" id="TIGR00188">
    <property type="entry name" value="rnpA"/>
    <property type="match status" value="1"/>
</dbReference>
<evidence type="ECO:0000256" key="3">
    <source>
        <dbReference type="ARBA" id="ARBA00022759"/>
    </source>
</evidence>
<comment type="subunit">
    <text evidence="6">Consists of a catalytic RNA component (M1 or rnpB) and a protein subunit.</text>
</comment>
<proteinExistence type="inferred from homology"/>
<organism evidence="8 9">
    <name type="scientific">Herpetosiphon geysericola</name>
    <dbReference type="NCBI Taxonomy" id="70996"/>
    <lineage>
        <taxon>Bacteria</taxon>
        <taxon>Bacillati</taxon>
        <taxon>Chloroflexota</taxon>
        <taxon>Chloroflexia</taxon>
        <taxon>Herpetosiphonales</taxon>
        <taxon>Herpetosiphonaceae</taxon>
        <taxon>Herpetosiphon</taxon>
    </lineage>
</organism>
<evidence type="ECO:0000313" key="9">
    <source>
        <dbReference type="Proteomes" id="UP000050277"/>
    </source>
</evidence>
<dbReference type="GO" id="GO:0000049">
    <property type="term" value="F:tRNA binding"/>
    <property type="evidence" value="ECO:0007669"/>
    <property type="project" value="UniProtKB-UniRule"/>
</dbReference>
<dbReference type="OrthoDB" id="166028at2"/>
<evidence type="ECO:0000313" key="8">
    <source>
        <dbReference type="EMBL" id="KPL80135.1"/>
    </source>
</evidence>
<sequence length="123" mass="14563">MQRSQRLRSPRDFRRVREGGRTWSHPLLVLSVAPARANRVRCGIVVRKALGTAVERNRYKRRVREAIRLIYDQIRPGWDVIFIVRAGFRTAAWEQIQQAVSRLLQQAQLWHDREQPSQEDRHG</sequence>
<dbReference type="InterPro" id="IPR020568">
    <property type="entry name" value="Ribosomal_Su5_D2-typ_SF"/>
</dbReference>
<dbReference type="EC" id="3.1.26.5" evidence="6 7"/>
<keyword evidence="9" id="KW-1185">Reference proteome</keyword>
<reference evidence="8 9" key="1">
    <citation type="submission" date="2015-07" db="EMBL/GenBank/DDBJ databases">
        <title>Whole genome sequence of Herpetosiphon geysericola DSM 7119.</title>
        <authorList>
            <person name="Hemp J."/>
            <person name="Ward L.M."/>
            <person name="Pace L.A."/>
            <person name="Fischer W.W."/>
        </authorList>
    </citation>
    <scope>NUCLEOTIDE SEQUENCE [LARGE SCALE GENOMIC DNA]</scope>
    <source>
        <strain evidence="8 9">DSM 7119</strain>
    </source>
</reference>
<comment type="function">
    <text evidence="6">RNaseP catalyzes the removal of the 5'-leader sequence from pre-tRNA to produce the mature 5'-terminus. It can also cleave other RNA substrates such as 4.5S RNA. The protein component plays an auxiliary but essential role in vivo by binding to the 5'-leader sequence and broadening the substrate specificity of the ribozyme.</text>
</comment>
<keyword evidence="4 6" id="KW-0378">Hydrolase</keyword>
<dbReference type="AlphaFoldDB" id="A0A0P6XJF9"/>
<dbReference type="Pfam" id="PF00825">
    <property type="entry name" value="Ribonuclease_P"/>
    <property type="match status" value="1"/>
</dbReference>
<dbReference type="PANTHER" id="PTHR33992:SF1">
    <property type="entry name" value="RIBONUCLEASE P PROTEIN COMPONENT"/>
    <property type="match status" value="1"/>
</dbReference>
<dbReference type="Gene3D" id="3.30.230.10">
    <property type="match status" value="1"/>
</dbReference>
<dbReference type="STRING" id="70996.SE18_23970"/>
<keyword evidence="2 6" id="KW-0540">Nuclease</keyword>
<dbReference type="HAMAP" id="MF_00227">
    <property type="entry name" value="RNase_P"/>
    <property type="match status" value="1"/>
</dbReference>
<dbReference type="PANTHER" id="PTHR33992">
    <property type="entry name" value="RIBONUCLEASE P PROTEIN COMPONENT"/>
    <property type="match status" value="1"/>
</dbReference>
<dbReference type="EMBL" id="LGKP01000040">
    <property type="protein sequence ID" value="KPL80135.1"/>
    <property type="molecule type" value="Genomic_DNA"/>
</dbReference>
<dbReference type="GO" id="GO:0030677">
    <property type="term" value="C:ribonuclease P complex"/>
    <property type="evidence" value="ECO:0007669"/>
    <property type="project" value="TreeGrafter"/>
</dbReference>
<gene>
    <name evidence="6" type="primary">rnpA</name>
    <name evidence="8" type="ORF">SE18_23970</name>
</gene>
<dbReference type="SUPFAM" id="SSF54211">
    <property type="entry name" value="Ribosomal protein S5 domain 2-like"/>
    <property type="match status" value="1"/>
</dbReference>
<comment type="caution">
    <text evidence="8">The sequence shown here is derived from an EMBL/GenBank/DDBJ whole genome shotgun (WGS) entry which is preliminary data.</text>
</comment>
<dbReference type="Proteomes" id="UP000050277">
    <property type="component" value="Unassembled WGS sequence"/>
</dbReference>
<name>A0A0P6XJF9_9CHLR</name>
<dbReference type="GO" id="GO:0004526">
    <property type="term" value="F:ribonuclease P activity"/>
    <property type="evidence" value="ECO:0007669"/>
    <property type="project" value="UniProtKB-UniRule"/>
</dbReference>
<dbReference type="GO" id="GO:0001682">
    <property type="term" value="P:tRNA 5'-leader removal"/>
    <property type="evidence" value="ECO:0007669"/>
    <property type="project" value="UniProtKB-UniRule"/>
</dbReference>
<keyword evidence="5 6" id="KW-0694">RNA-binding</keyword>
<evidence type="ECO:0000256" key="5">
    <source>
        <dbReference type="ARBA" id="ARBA00022884"/>
    </source>
</evidence>